<reference evidence="2 3" key="1">
    <citation type="submission" date="2019-02" db="EMBL/GenBank/DDBJ databases">
        <title>Deep-cultivation of Planctomycetes and their phenomic and genomic characterization uncovers novel biology.</title>
        <authorList>
            <person name="Wiegand S."/>
            <person name="Jogler M."/>
            <person name="Boedeker C."/>
            <person name="Pinto D."/>
            <person name="Vollmers J."/>
            <person name="Rivas-Marin E."/>
            <person name="Kohn T."/>
            <person name="Peeters S.H."/>
            <person name="Heuer A."/>
            <person name="Rast P."/>
            <person name="Oberbeckmann S."/>
            <person name="Bunk B."/>
            <person name="Jeske O."/>
            <person name="Meyerdierks A."/>
            <person name="Storesund J.E."/>
            <person name="Kallscheuer N."/>
            <person name="Luecker S."/>
            <person name="Lage O.M."/>
            <person name="Pohl T."/>
            <person name="Merkel B.J."/>
            <person name="Hornburger P."/>
            <person name="Mueller R.-W."/>
            <person name="Bruemmer F."/>
            <person name="Labrenz M."/>
            <person name="Spormann A.M."/>
            <person name="Op Den Camp H."/>
            <person name="Overmann J."/>
            <person name="Amann R."/>
            <person name="Jetten M.S.M."/>
            <person name="Mascher T."/>
            <person name="Medema M.H."/>
            <person name="Devos D.P."/>
            <person name="Kaster A.-K."/>
            <person name="Ovreas L."/>
            <person name="Rohde M."/>
            <person name="Galperin M.Y."/>
            <person name="Jogler C."/>
        </authorList>
    </citation>
    <scope>NUCLEOTIDE SEQUENCE [LARGE SCALE GENOMIC DNA]</scope>
    <source>
        <strain evidence="2 3">Mal64</strain>
    </source>
</reference>
<keyword evidence="1" id="KW-0732">Signal</keyword>
<gene>
    <name evidence="2" type="ORF">Mal64_38630</name>
</gene>
<dbReference type="Proteomes" id="UP000315440">
    <property type="component" value="Unassembled WGS sequence"/>
</dbReference>
<evidence type="ECO:0000313" key="3">
    <source>
        <dbReference type="Proteomes" id="UP000315440"/>
    </source>
</evidence>
<protein>
    <submittedName>
        <fullName evidence="2">Uncharacterized protein</fullName>
    </submittedName>
</protein>
<sequence length="131" mass="14205" precursor="true">MRTYCSIAIVFAAACVLGASPAWAQFSQPRLNADPGPAAVDSGERGQAWSSEYESAAPVATPLQIAQQKSQMRAAQRMERLASMKWYGFSAARPRTEATPFTGMYGAQWQGRSLGRPAAWHASRPSVVITR</sequence>
<keyword evidence="3" id="KW-1185">Reference proteome</keyword>
<evidence type="ECO:0000313" key="2">
    <source>
        <dbReference type="EMBL" id="TWT86323.1"/>
    </source>
</evidence>
<dbReference type="OrthoDB" id="288518at2"/>
<feature type="signal peptide" evidence="1">
    <location>
        <begin position="1"/>
        <end position="24"/>
    </location>
</feature>
<dbReference type="AlphaFoldDB" id="A0A5C5ZIF4"/>
<dbReference type="EMBL" id="SJPQ01000005">
    <property type="protein sequence ID" value="TWT86323.1"/>
    <property type="molecule type" value="Genomic_DNA"/>
</dbReference>
<dbReference type="RefSeq" id="WP_146403361.1">
    <property type="nucleotide sequence ID" value="NZ_SJPQ01000005.1"/>
</dbReference>
<comment type="caution">
    <text evidence="2">The sequence shown here is derived from an EMBL/GenBank/DDBJ whole genome shotgun (WGS) entry which is preliminary data.</text>
</comment>
<proteinExistence type="predicted"/>
<name>A0A5C5ZIF4_9BACT</name>
<accession>A0A5C5ZIF4</accession>
<organism evidence="2 3">
    <name type="scientific">Pseudobythopirellula maris</name>
    <dbReference type="NCBI Taxonomy" id="2527991"/>
    <lineage>
        <taxon>Bacteria</taxon>
        <taxon>Pseudomonadati</taxon>
        <taxon>Planctomycetota</taxon>
        <taxon>Planctomycetia</taxon>
        <taxon>Pirellulales</taxon>
        <taxon>Lacipirellulaceae</taxon>
        <taxon>Pseudobythopirellula</taxon>
    </lineage>
</organism>
<feature type="chain" id="PRO_5022994933" evidence="1">
    <location>
        <begin position="25"/>
        <end position="131"/>
    </location>
</feature>
<evidence type="ECO:0000256" key="1">
    <source>
        <dbReference type="SAM" id="SignalP"/>
    </source>
</evidence>
<dbReference type="PROSITE" id="PS51257">
    <property type="entry name" value="PROKAR_LIPOPROTEIN"/>
    <property type="match status" value="1"/>
</dbReference>